<dbReference type="InterPro" id="IPR013150">
    <property type="entry name" value="TFIIB_cyclin"/>
</dbReference>
<comment type="caution">
    <text evidence="4">The sequence shown here is derived from an EMBL/GenBank/DDBJ whole genome shotgun (WGS) entry which is preliminary data.</text>
</comment>
<protein>
    <recommendedName>
        <fullName evidence="3">Transcription factor TFIIB cyclin-like domain-containing protein</fullName>
    </recommendedName>
</protein>
<evidence type="ECO:0000313" key="4">
    <source>
        <dbReference type="EMBL" id="GAJ22416.1"/>
    </source>
</evidence>
<dbReference type="Pfam" id="PF00382">
    <property type="entry name" value="TFIIB"/>
    <property type="match status" value="1"/>
</dbReference>
<organism evidence="4">
    <name type="scientific">marine sediment metagenome</name>
    <dbReference type="NCBI Taxonomy" id="412755"/>
    <lineage>
        <taxon>unclassified sequences</taxon>
        <taxon>metagenomes</taxon>
        <taxon>ecological metagenomes</taxon>
    </lineage>
</organism>
<name>X1VVY9_9ZZZZ</name>
<dbReference type="PRINTS" id="PR00685">
    <property type="entry name" value="TIFACTORIIB"/>
</dbReference>
<proteinExistence type="predicted"/>
<feature type="domain" description="Transcription factor TFIIB cyclin-like" evidence="3">
    <location>
        <begin position="1"/>
        <end position="59"/>
    </location>
</feature>
<dbReference type="SUPFAM" id="SSF47954">
    <property type="entry name" value="Cyclin-like"/>
    <property type="match status" value="1"/>
</dbReference>
<dbReference type="GO" id="GO:0070897">
    <property type="term" value="P:transcription preinitiation complex assembly"/>
    <property type="evidence" value="ECO:0007669"/>
    <property type="project" value="InterPro"/>
</dbReference>
<evidence type="ECO:0000256" key="2">
    <source>
        <dbReference type="ARBA" id="ARBA00023163"/>
    </source>
</evidence>
<keyword evidence="1" id="KW-0805">Transcription regulation</keyword>
<feature type="non-terminal residue" evidence="4">
    <location>
        <position position="1"/>
    </location>
</feature>
<accession>X1VVY9</accession>
<keyword evidence="2" id="KW-0804">Transcription</keyword>
<gene>
    <name evidence="4" type="ORF">S12H4_62903</name>
</gene>
<reference evidence="4" key="1">
    <citation type="journal article" date="2014" name="Front. Microbiol.">
        <title>High frequency of phylogenetically diverse reductive dehalogenase-homologous genes in deep subseafloor sedimentary metagenomes.</title>
        <authorList>
            <person name="Kawai M."/>
            <person name="Futagami T."/>
            <person name="Toyoda A."/>
            <person name="Takaki Y."/>
            <person name="Nishi S."/>
            <person name="Hori S."/>
            <person name="Arai W."/>
            <person name="Tsubouchi T."/>
            <person name="Morono Y."/>
            <person name="Uchiyama I."/>
            <person name="Ito T."/>
            <person name="Fujiyama A."/>
            <person name="Inagaki F."/>
            <person name="Takami H."/>
        </authorList>
    </citation>
    <scope>NUCLEOTIDE SEQUENCE</scope>
    <source>
        <strain evidence="4">Expedition CK06-06</strain>
    </source>
</reference>
<dbReference type="GO" id="GO:0017025">
    <property type="term" value="F:TBP-class protein binding"/>
    <property type="evidence" value="ECO:0007669"/>
    <property type="project" value="InterPro"/>
</dbReference>
<dbReference type="EMBL" id="BARW01042453">
    <property type="protein sequence ID" value="GAJ22416.1"/>
    <property type="molecule type" value="Genomic_DNA"/>
</dbReference>
<evidence type="ECO:0000256" key="1">
    <source>
        <dbReference type="ARBA" id="ARBA00023015"/>
    </source>
</evidence>
<sequence>YKEAFKKKLLRGRSINSMIAASIYLAIRLKRIPRTFQEILEESSENAKDIRRCYRVLIRELN</sequence>
<feature type="non-terminal residue" evidence="4">
    <location>
        <position position="62"/>
    </location>
</feature>
<dbReference type="InterPro" id="IPR036915">
    <property type="entry name" value="Cyclin-like_sf"/>
</dbReference>
<dbReference type="AlphaFoldDB" id="X1VVY9"/>
<dbReference type="InterPro" id="IPR000812">
    <property type="entry name" value="TFIIB"/>
</dbReference>
<evidence type="ECO:0000259" key="3">
    <source>
        <dbReference type="Pfam" id="PF00382"/>
    </source>
</evidence>
<dbReference type="Gene3D" id="1.10.472.10">
    <property type="entry name" value="Cyclin-like"/>
    <property type="match status" value="1"/>
</dbReference>